<dbReference type="PANTHER" id="PTHR36417">
    <property type="entry name" value="SELENOPROTEIN DOMAIN PROTEIN (AFU_ORTHOLOGUE AFUA_1G05220)"/>
    <property type="match status" value="1"/>
</dbReference>
<evidence type="ECO:0000256" key="1">
    <source>
        <dbReference type="ARBA" id="ARBA00023284"/>
    </source>
</evidence>
<feature type="chain" id="PRO_5035483166" evidence="3">
    <location>
        <begin position="19"/>
        <end position="340"/>
    </location>
</feature>
<feature type="compositionally biased region" description="Basic and acidic residues" evidence="2">
    <location>
        <begin position="172"/>
        <end position="185"/>
    </location>
</feature>
<evidence type="ECO:0000256" key="2">
    <source>
        <dbReference type="SAM" id="MobiDB-lite"/>
    </source>
</evidence>
<dbReference type="Proteomes" id="UP000836788">
    <property type="component" value="Chromosome 9"/>
</dbReference>
<evidence type="ECO:0000256" key="3">
    <source>
        <dbReference type="SAM" id="SignalP"/>
    </source>
</evidence>
<dbReference type="Gene3D" id="3.40.30.10">
    <property type="entry name" value="Glutaredoxin"/>
    <property type="match status" value="2"/>
</dbReference>
<dbReference type="EMBL" id="OU594950">
    <property type="protein sequence ID" value="CAG9294246.1"/>
    <property type="molecule type" value="Genomic_DNA"/>
</dbReference>
<keyword evidence="1" id="KW-0676">Redox-active center</keyword>
<dbReference type="InterPro" id="IPR011893">
    <property type="entry name" value="Selenoprotein_Rdx-typ"/>
</dbReference>
<feature type="region of interest" description="Disordered" evidence="2">
    <location>
        <begin position="165"/>
        <end position="205"/>
    </location>
</feature>
<keyword evidence="3" id="KW-0732">Signal</keyword>
<name>A0A8J9TFN3_PHATR</name>
<proteinExistence type="predicted"/>
<organism evidence="4">
    <name type="scientific">Phaeodactylum tricornutum</name>
    <name type="common">Diatom</name>
    <dbReference type="NCBI Taxonomy" id="2850"/>
    <lineage>
        <taxon>Eukaryota</taxon>
        <taxon>Sar</taxon>
        <taxon>Stramenopiles</taxon>
        <taxon>Ochrophyta</taxon>
        <taxon>Bacillariophyta</taxon>
        <taxon>Bacillariophyceae</taxon>
        <taxon>Bacillariophycidae</taxon>
        <taxon>Naviculales</taxon>
        <taxon>Phaeodactylaceae</taxon>
        <taxon>Phaeodactylum</taxon>
    </lineage>
</organism>
<gene>
    <name evidence="4" type="ORF">PTTT1_LOCUS54062</name>
</gene>
<dbReference type="PANTHER" id="PTHR36417:SF2">
    <property type="entry name" value="SELENOPROTEIN DOMAIN PROTEIN (AFU_ORTHOLOGUE AFUA_1G05220)"/>
    <property type="match status" value="1"/>
</dbReference>
<sequence>MRGIKVPILCLLFGSTTSFSAIGSFPVKCDSRFQVSHFSYSLLRPRQHKRLFAPGRANAWKRCLATNDSETVDIFQIGIEYNSGRRWSLRGFWYAQELLTTFADENSLACVTVTAKSLKTAGGSDFVVSLHSSNSSEILWKQQAGNDFPDTKELKQRVRDRIDPSRFLGHSDTTDRREQVVDRSSTKSSPQSSKPEILNLDRTSSANRSKAASECLPRVSNAAAPHLMIYYCTGCRWLLRAAYLAQEMSNTLGDLCSITLAPSRPPAKGGSFVVWLDDAILWDRATEQRFPEPEEIEQCIRRQLRLDQPLTDARQMERNQEDTSMDEDEAAEARAYFGVM</sequence>
<dbReference type="InterPro" id="IPR036249">
    <property type="entry name" value="Thioredoxin-like_sf"/>
</dbReference>
<dbReference type="SUPFAM" id="SSF52833">
    <property type="entry name" value="Thioredoxin-like"/>
    <property type="match status" value="2"/>
</dbReference>
<dbReference type="NCBIfam" id="TIGR02174">
    <property type="entry name" value="CXXU_selWTH"/>
    <property type="match status" value="1"/>
</dbReference>
<evidence type="ECO:0000313" key="4">
    <source>
        <dbReference type="EMBL" id="CAG9294246.1"/>
    </source>
</evidence>
<dbReference type="Pfam" id="PF10262">
    <property type="entry name" value="Rdx"/>
    <property type="match status" value="2"/>
</dbReference>
<protein>
    <submittedName>
        <fullName evidence="4">Uncharacterized protein</fullName>
    </submittedName>
</protein>
<feature type="compositionally biased region" description="Low complexity" evidence="2">
    <location>
        <begin position="186"/>
        <end position="195"/>
    </location>
</feature>
<dbReference type="AlphaFoldDB" id="A0A8J9TFN3"/>
<reference evidence="4" key="1">
    <citation type="submission" date="2022-02" db="EMBL/GenBank/DDBJ databases">
        <authorList>
            <person name="Giguere J D."/>
        </authorList>
    </citation>
    <scope>NUCLEOTIDE SEQUENCE</scope>
    <source>
        <strain evidence="4">CCAP 1055/1</strain>
    </source>
</reference>
<feature type="signal peptide" evidence="3">
    <location>
        <begin position="1"/>
        <end position="18"/>
    </location>
</feature>
<accession>A0A8J9TFN3</accession>